<dbReference type="PANTHER" id="PTHR33446:SF2">
    <property type="entry name" value="PROTEIN TONB"/>
    <property type="match status" value="1"/>
</dbReference>
<evidence type="ECO:0000259" key="11">
    <source>
        <dbReference type="PROSITE" id="PS52015"/>
    </source>
</evidence>
<organism evidence="12 13">
    <name type="scientific">Hymenobacter oligotrophus</name>
    <dbReference type="NCBI Taxonomy" id="2319843"/>
    <lineage>
        <taxon>Bacteria</taxon>
        <taxon>Pseudomonadati</taxon>
        <taxon>Bacteroidota</taxon>
        <taxon>Cytophagia</taxon>
        <taxon>Cytophagales</taxon>
        <taxon>Hymenobacteraceae</taxon>
        <taxon>Hymenobacter</taxon>
    </lineage>
</organism>
<dbReference type="OrthoDB" id="9812355at2"/>
<evidence type="ECO:0000256" key="9">
    <source>
        <dbReference type="ARBA" id="ARBA00023136"/>
    </source>
</evidence>
<dbReference type="KEGG" id="hyh:D3Y59_04065"/>
<accession>A0A3B7R503</accession>
<dbReference type="NCBIfam" id="TIGR01352">
    <property type="entry name" value="tonB_Cterm"/>
    <property type="match status" value="1"/>
</dbReference>
<evidence type="ECO:0000256" key="2">
    <source>
        <dbReference type="ARBA" id="ARBA00006555"/>
    </source>
</evidence>
<dbReference type="RefSeq" id="WP_119443894.1">
    <property type="nucleotide sequence ID" value="NZ_CP032317.1"/>
</dbReference>
<keyword evidence="6" id="KW-0812">Transmembrane</keyword>
<dbReference type="SUPFAM" id="SSF74653">
    <property type="entry name" value="TolA/TonB C-terminal domain"/>
    <property type="match status" value="1"/>
</dbReference>
<sequence>MKFSFLRLGAAGWLAAWPAMAVAQQPVAGSKPRVEVTYYDGKSNKLPSAMGASYRSEVQFEDSVKAIERTFYATGGPRSVVHYANYRLRIQHGTSESWYENGQLKWHDNRAQGKLEGELRYYYPTGKLKRRELYSAGARTEGACFGPDGKPVAFFEYLVMPVPAGGLTGLRNYISANINYPEEARNAEVQGKVLVSFVVDSTGMVGNVLVKQSVHPLLDAEAARVVQRLPRWTPGKRDGVPVPVHYAVPVVFRLEE</sequence>
<dbReference type="GO" id="GO:0031992">
    <property type="term" value="F:energy transducer activity"/>
    <property type="evidence" value="ECO:0007669"/>
    <property type="project" value="TreeGrafter"/>
</dbReference>
<keyword evidence="8" id="KW-1133">Transmembrane helix</keyword>
<dbReference type="AlphaFoldDB" id="A0A3B7R503"/>
<keyword evidence="4" id="KW-1003">Cell membrane</keyword>
<keyword evidence="7" id="KW-0653">Protein transport</keyword>
<dbReference type="GO" id="GO:0015031">
    <property type="term" value="P:protein transport"/>
    <property type="evidence" value="ECO:0007669"/>
    <property type="project" value="UniProtKB-KW"/>
</dbReference>
<feature type="signal peptide" evidence="10">
    <location>
        <begin position="1"/>
        <end position="21"/>
    </location>
</feature>
<dbReference type="Gene3D" id="3.90.930.1">
    <property type="match status" value="1"/>
</dbReference>
<dbReference type="EMBL" id="CP032317">
    <property type="protein sequence ID" value="AYA36309.1"/>
    <property type="molecule type" value="Genomic_DNA"/>
</dbReference>
<proteinExistence type="inferred from homology"/>
<evidence type="ECO:0000313" key="13">
    <source>
        <dbReference type="Proteomes" id="UP000262802"/>
    </source>
</evidence>
<evidence type="ECO:0000256" key="1">
    <source>
        <dbReference type="ARBA" id="ARBA00004383"/>
    </source>
</evidence>
<dbReference type="GO" id="GO:0098797">
    <property type="term" value="C:plasma membrane protein complex"/>
    <property type="evidence" value="ECO:0007669"/>
    <property type="project" value="TreeGrafter"/>
</dbReference>
<dbReference type="SUPFAM" id="SSF82185">
    <property type="entry name" value="Histone H3 K4-specific methyltransferase SET7/9 N-terminal domain"/>
    <property type="match status" value="1"/>
</dbReference>
<dbReference type="Gene3D" id="3.30.1150.10">
    <property type="match status" value="1"/>
</dbReference>
<dbReference type="PROSITE" id="PS52015">
    <property type="entry name" value="TONB_CTD"/>
    <property type="match status" value="1"/>
</dbReference>
<evidence type="ECO:0000256" key="4">
    <source>
        <dbReference type="ARBA" id="ARBA00022475"/>
    </source>
</evidence>
<dbReference type="Pfam" id="PF07661">
    <property type="entry name" value="MORN_2"/>
    <property type="match status" value="2"/>
</dbReference>
<keyword evidence="13" id="KW-1185">Reference proteome</keyword>
<feature type="chain" id="PRO_5017582716" evidence="10">
    <location>
        <begin position="22"/>
        <end position="256"/>
    </location>
</feature>
<dbReference type="InterPro" id="IPR011652">
    <property type="entry name" value="MORN_2"/>
</dbReference>
<name>A0A3B7R503_9BACT</name>
<dbReference type="GO" id="GO:0055085">
    <property type="term" value="P:transmembrane transport"/>
    <property type="evidence" value="ECO:0007669"/>
    <property type="project" value="InterPro"/>
</dbReference>
<evidence type="ECO:0000256" key="6">
    <source>
        <dbReference type="ARBA" id="ARBA00022692"/>
    </source>
</evidence>
<evidence type="ECO:0000256" key="3">
    <source>
        <dbReference type="ARBA" id="ARBA00022448"/>
    </source>
</evidence>
<evidence type="ECO:0000256" key="5">
    <source>
        <dbReference type="ARBA" id="ARBA00022519"/>
    </source>
</evidence>
<keyword evidence="3" id="KW-0813">Transport</keyword>
<keyword evidence="10" id="KW-0732">Signal</keyword>
<dbReference type="PANTHER" id="PTHR33446">
    <property type="entry name" value="PROTEIN TONB-RELATED"/>
    <property type="match status" value="1"/>
</dbReference>
<evidence type="ECO:0000313" key="12">
    <source>
        <dbReference type="EMBL" id="AYA36309.1"/>
    </source>
</evidence>
<comment type="similarity">
    <text evidence="2">Belongs to the TonB family.</text>
</comment>
<protein>
    <submittedName>
        <fullName evidence="12">TonB family protein</fullName>
    </submittedName>
</protein>
<reference evidence="12 13" key="1">
    <citation type="submission" date="2018-09" db="EMBL/GenBank/DDBJ databases">
        <title>Hymenobacter medium sp. nov., isolated from R2A medium.</title>
        <authorList>
            <person name="Yingchao G."/>
        </authorList>
    </citation>
    <scope>NUCLEOTIDE SEQUENCE [LARGE SCALE GENOMIC DNA]</scope>
    <source>
        <strain evidence="13">sh-6</strain>
    </source>
</reference>
<keyword evidence="5" id="KW-0997">Cell inner membrane</keyword>
<dbReference type="InterPro" id="IPR006260">
    <property type="entry name" value="TonB/TolA_C"/>
</dbReference>
<dbReference type="InterPro" id="IPR037682">
    <property type="entry name" value="TonB_C"/>
</dbReference>
<evidence type="ECO:0000256" key="8">
    <source>
        <dbReference type="ARBA" id="ARBA00022989"/>
    </source>
</evidence>
<evidence type="ECO:0000256" key="10">
    <source>
        <dbReference type="SAM" id="SignalP"/>
    </source>
</evidence>
<evidence type="ECO:0000256" key="7">
    <source>
        <dbReference type="ARBA" id="ARBA00022927"/>
    </source>
</evidence>
<feature type="domain" description="TonB C-terminal" evidence="11">
    <location>
        <begin position="165"/>
        <end position="256"/>
    </location>
</feature>
<keyword evidence="9" id="KW-0472">Membrane</keyword>
<gene>
    <name evidence="12" type="ORF">D3Y59_04065</name>
</gene>
<dbReference type="Proteomes" id="UP000262802">
    <property type="component" value="Chromosome"/>
</dbReference>
<dbReference type="InterPro" id="IPR051045">
    <property type="entry name" value="TonB-dependent_transducer"/>
</dbReference>
<dbReference type="Pfam" id="PF03544">
    <property type="entry name" value="TonB_C"/>
    <property type="match status" value="1"/>
</dbReference>
<comment type="subcellular location">
    <subcellularLocation>
        <location evidence="1">Cell inner membrane</location>
        <topology evidence="1">Single-pass membrane protein</topology>
        <orientation evidence="1">Periplasmic side</orientation>
    </subcellularLocation>
</comment>